<sequence length="88" mass="10499">MEVYDQGKYRKYYQGSISSEQRTTINKSLCILVSRSSQMATLISLWANIDVFKNINRASWGRVAAYSYRYSQKFYRLKRQKGKKKKKR</sequence>
<reference evidence="1 2" key="1">
    <citation type="submission" date="2024-08" db="EMBL/GenBank/DDBJ databases">
        <title>Insights into the chromosomal genome structure of Flemingia macrophylla.</title>
        <authorList>
            <person name="Ding Y."/>
            <person name="Zhao Y."/>
            <person name="Bi W."/>
            <person name="Wu M."/>
            <person name="Zhao G."/>
            <person name="Gong Y."/>
            <person name="Li W."/>
            <person name="Zhang P."/>
        </authorList>
    </citation>
    <scope>NUCLEOTIDE SEQUENCE [LARGE SCALE GENOMIC DNA]</scope>
    <source>
        <strain evidence="1">DYQJB</strain>
        <tissue evidence="1">Leaf</tissue>
    </source>
</reference>
<gene>
    <name evidence="1" type="ORF">Fmac_007703</name>
</gene>
<protein>
    <submittedName>
        <fullName evidence="1">Uncharacterized protein</fullName>
    </submittedName>
</protein>
<dbReference type="EMBL" id="JBGMDY010000003">
    <property type="protein sequence ID" value="KAL2339763.1"/>
    <property type="molecule type" value="Genomic_DNA"/>
</dbReference>
<dbReference type="AlphaFoldDB" id="A0ABD1MVB6"/>
<organism evidence="1 2">
    <name type="scientific">Flemingia macrophylla</name>
    <dbReference type="NCBI Taxonomy" id="520843"/>
    <lineage>
        <taxon>Eukaryota</taxon>
        <taxon>Viridiplantae</taxon>
        <taxon>Streptophyta</taxon>
        <taxon>Embryophyta</taxon>
        <taxon>Tracheophyta</taxon>
        <taxon>Spermatophyta</taxon>
        <taxon>Magnoliopsida</taxon>
        <taxon>eudicotyledons</taxon>
        <taxon>Gunneridae</taxon>
        <taxon>Pentapetalae</taxon>
        <taxon>rosids</taxon>
        <taxon>fabids</taxon>
        <taxon>Fabales</taxon>
        <taxon>Fabaceae</taxon>
        <taxon>Papilionoideae</taxon>
        <taxon>50 kb inversion clade</taxon>
        <taxon>NPAAA clade</taxon>
        <taxon>indigoferoid/millettioid clade</taxon>
        <taxon>Phaseoleae</taxon>
        <taxon>Flemingia</taxon>
    </lineage>
</organism>
<evidence type="ECO:0000313" key="2">
    <source>
        <dbReference type="Proteomes" id="UP001603857"/>
    </source>
</evidence>
<keyword evidence="2" id="KW-1185">Reference proteome</keyword>
<proteinExistence type="predicted"/>
<name>A0ABD1MVB6_9FABA</name>
<accession>A0ABD1MVB6</accession>
<comment type="caution">
    <text evidence="1">The sequence shown here is derived from an EMBL/GenBank/DDBJ whole genome shotgun (WGS) entry which is preliminary data.</text>
</comment>
<evidence type="ECO:0000313" key="1">
    <source>
        <dbReference type="EMBL" id="KAL2339763.1"/>
    </source>
</evidence>
<dbReference type="Proteomes" id="UP001603857">
    <property type="component" value="Unassembled WGS sequence"/>
</dbReference>